<dbReference type="Pfam" id="PF01653">
    <property type="entry name" value="DNA_ligase_aden"/>
    <property type="match status" value="1"/>
</dbReference>
<comment type="similarity">
    <text evidence="14 15">Belongs to the NAD-dependent DNA ligase family. LigA subfamily.</text>
</comment>
<dbReference type="Gene3D" id="1.10.150.20">
    <property type="entry name" value="5' to 3' exonuclease, C-terminal subdomain"/>
    <property type="match status" value="2"/>
</dbReference>
<comment type="caution">
    <text evidence="18">The sequence shown here is derived from an EMBL/GenBank/DDBJ whole genome shotgun (WGS) entry which is preliminary data.</text>
</comment>
<evidence type="ECO:0000256" key="2">
    <source>
        <dbReference type="ARBA" id="ARBA00012722"/>
    </source>
</evidence>
<feature type="binding site" evidence="15">
    <location>
        <position position="309"/>
    </location>
    <ligand>
        <name>NAD(+)</name>
        <dbReference type="ChEBI" id="CHEBI:57540"/>
    </ligand>
</feature>
<dbReference type="InterPro" id="IPR003583">
    <property type="entry name" value="Hlx-hairpin-Hlx_DNA-bd_motif"/>
</dbReference>
<dbReference type="GO" id="GO:0003677">
    <property type="term" value="F:DNA binding"/>
    <property type="evidence" value="ECO:0007669"/>
    <property type="project" value="InterPro"/>
</dbReference>
<keyword evidence="4 15" id="KW-0436">Ligase</keyword>
<dbReference type="InterPro" id="IPR012340">
    <property type="entry name" value="NA-bd_OB-fold"/>
</dbReference>
<evidence type="ECO:0000256" key="12">
    <source>
        <dbReference type="ARBA" id="ARBA00023211"/>
    </source>
</evidence>
<dbReference type="Pfam" id="PF03119">
    <property type="entry name" value="DNA_ligase_ZBD"/>
    <property type="match status" value="1"/>
</dbReference>
<dbReference type="FunFam" id="1.10.150.20:FF:000007">
    <property type="entry name" value="DNA ligase"/>
    <property type="match status" value="1"/>
</dbReference>
<dbReference type="InterPro" id="IPR033136">
    <property type="entry name" value="DNA_ligase_CS"/>
</dbReference>
<evidence type="ECO:0000256" key="6">
    <source>
        <dbReference type="ARBA" id="ARBA00022723"/>
    </source>
</evidence>
<feature type="binding site" evidence="15">
    <location>
        <begin position="83"/>
        <end position="84"/>
    </location>
    <ligand>
        <name>NAD(+)</name>
        <dbReference type="ChEBI" id="CHEBI:57540"/>
    </ligand>
</feature>
<comment type="cofactor">
    <cofactor evidence="15">
        <name>Mg(2+)</name>
        <dbReference type="ChEBI" id="CHEBI:18420"/>
    </cofactor>
    <cofactor evidence="15">
        <name>Mn(2+)</name>
        <dbReference type="ChEBI" id="CHEBI:29035"/>
    </cofactor>
</comment>
<feature type="active site" description="N6-AMP-lysine intermediate" evidence="15">
    <location>
        <position position="114"/>
    </location>
</feature>
<feature type="binding site" evidence="15">
    <location>
        <begin position="34"/>
        <end position="38"/>
    </location>
    <ligand>
        <name>NAD(+)</name>
        <dbReference type="ChEBI" id="CHEBI:57540"/>
    </ligand>
</feature>
<keyword evidence="12 15" id="KW-0464">Manganese</keyword>
<dbReference type="RefSeq" id="WP_278429432.1">
    <property type="nucleotide sequence ID" value="NZ_DOLB01000146.1"/>
</dbReference>
<dbReference type="Pfam" id="PF12826">
    <property type="entry name" value="HHH_2"/>
    <property type="match status" value="1"/>
</dbReference>
<evidence type="ECO:0000256" key="11">
    <source>
        <dbReference type="ARBA" id="ARBA00023204"/>
    </source>
</evidence>
<keyword evidence="11 15" id="KW-0234">DNA repair</keyword>
<dbReference type="Pfam" id="PF14520">
    <property type="entry name" value="HHH_5"/>
    <property type="match status" value="1"/>
</dbReference>
<dbReference type="Gene3D" id="3.30.470.30">
    <property type="entry name" value="DNA ligase/mRNA capping enzyme"/>
    <property type="match status" value="1"/>
</dbReference>
<evidence type="ECO:0000256" key="1">
    <source>
        <dbReference type="ARBA" id="ARBA00004067"/>
    </source>
</evidence>
<dbReference type="EC" id="6.5.1.2" evidence="2 15"/>
<dbReference type="InterPro" id="IPR041663">
    <property type="entry name" value="DisA/LigA_HHH"/>
</dbReference>
<dbReference type="Pfam" id="PF00533">
    <property type="entry name" value="BRCT"/>
    <property type="match status" value="1"/>
</dbReference>
<keyword evidence="10 15" id="KW-0520">NAD</keyword>
<evidence type="ECO:0000256" key="3">
    <source>
        <dbReference type="ARBA" id="ARBA00013308"/>
    </source>
</evidence>
<evidence type="ECO:0000313" key="19">
    <source>
        <dbReference type="Proteomes" id="UP000264445"/>
    </source>
</evidence>
<dbReference type="SUPFAM" id="SSF56091">
    <property type="entry name" value="DNA ligase/mRNA capping enzyme, catalytic domain"/>
    <property type="match status" value="1"/>
</dbReference>
<dbReference type="PANTHER" id="PTHR23389">
    <property type="entry name" value="CHROMOSOME TRANSMISSION FIDELITY FACTOR 18"/>
    <property type="match status" value="1"/>
</dbReference>
<evidence type="ECO:0000259" key="17">
    <source>
        <dbReference type="PROSITE" id="PS50172"/>
    </source>
</evidence>
<dbReference type="GO" id="GO:0005829">
    <property type="term" value="C:cytosol"/>
    <property type="evidence" value="ECO:0007669"/>
    <property type="project" value="TreeGrafter"/>
</dbReference>
<sequence>MDREEARKRIEELREKINYHNYRYYVLDQPEISDYEYDMLMRELIELEEKYPEFKTPDSPSQRVGGEPLDEFEPFTHIVPMLSLANAFTAEEIKEFDRRVKEAVGEVEYVVEPKIDGLSVELVYENGMFTVGSTRGDGIVGENVTPNLKTIKSIPLRLKDSVNLVVRGEVFMPKASFAKLNEERAERGESLFANPRNAAAGSVRQLDPKVTAKRDLDIFIFNLQRIEGRDFKTHVEALEFLKEQGFKVIPLIKKCTTIEEVIKAIEELGEMKDSLPYDIDGAVIKVNELDKREVLGQTAKDYRWAIAFKYPAEMKKTKIVDIVVQVGRTGALTPTAVLEPVVISGSVVSRATLHNEDYIKEKDIRIGDTVLVHKAGGIIPEVVEVVKEERTGDEKAFVMPDKCPECGALAVRLPGEAVRRCTGLNCPAQIARRIIHFASKDAMDIEGLGPAIISQLLSKGLIQNVADLYYLKYRDLITLERMGDKSARNLLEAIEKSKKRDLDRLLFGLGINLIGSKAAQVIAEHFKSMDNIMKAKYEDFLELPDIGPKMARSIVTFFSEEQNRRVVERLKEAGVNMEKLSTGKVSNIFEGKIFVLTGALKNYTRDEAARLIVERGGKVTNSVSKKTDYLIVGADPGSKLKKAQELGVKIINEDQFEAMLKGDIQP</sequence>
<dbReference type="SUPFAM" id="SSF47781">
    <property type="entry name" value="RuvA domain 2-like"/>
    <property type="match status" value="1"/>
</dbReference>
<dbReference type="SMART" id="SM00532">
    <property type="entry name" value="LIGANc"/>
    <property type="match status" value="1"/>
</dbReference>
<dbReference type="Proteomes" id="UP000264445">
    <property type="component" value="Unassembled WGS sequence"/>
</dbReference>
<dbReference type="FunFam" id="2.40.50.140:FF:000012">
    <property type="entry name" value="DNA ligase"/>
    <property type="match status" value="1"/>
</dbReference>
<gene>
    <name evidence="15" type="primary">ligA</name>
    <name evidence="18" type="ORF">DEA61_09845</name>
</gene>
<comment type="function">
    <text evidence="1 15">DNA ligase that catalyzes the formation of phosphodiester linkages between 5'-phosphoryl and 3'-hydroxyl groups in double-stranded DNA using NAD as a coenzyme and as the energy source for the reaction. It is essential for DNA replication and repair of damaged DNA.</text>
</comment>
<dbReference type="Pfam" id="PF03120">
    <property type="entry name" value="OB_DNA_ligase"/>
    <property type="match status" value="1"/>
</dbReference>
<dbReference type="GO" id="GO:0046872">
    <property type="term" value="F:metal ion binding"/>
    <property type="evidence" value="ECO:0007669"/>
    <property type="project" value="UniProtKB-KW"/>
</dbReference>
<evidence type="ECO:0000256" key="10">
    <source>
        <dbReference type="ARBA" id="ARBA00023027"/>
    </source>
</evidence>
<dbReference type="InterPro" id="IPR001679">
    <property type="entry name" value="DNA_ligase"/>
</dbReference>
<organism evidence="18 19">
    <name type="scientific">Caldanaerobacter subterraneus</name>
    <dbReference type="NCBI Taxonomy" id="911092"/>
    <lineage>
        <taxon>Bacteria</taxon>
        <taxon>Bacillati</taxon>
        <taxon>Bacillota</taxon>
        <taxon>Clostridia</taxon>
        <taxon>Thermoanaerobacterales</taxon>
        <taxon>Thermoanaerobacteraceae</taxon>
        <taxon>Caldanaerobacter</taxon>
    </lineage>
</organism>
<dbReference type="PROSITE" id="PS01055">
    <property type="entry name" value="DNA_LIGASE_N1"/>
    <property type="match status" value="1"/>
</dbReference>
<feature type="binding site" evidence="15">
    <location>
        <position position="426"/>
    </location>
    <ligand>
        <name>Zn(2+)</name>
        <dbReference type="ChEBI" id="CHEBI:29105"/>
    </ligand>
</feature>
<dbReference type="PROSITE" id="PS50172">
    <property type="entry name" value="BRCT"/>
    <property type="match status" value="1"/>
</dbReference>
<dbReference type="Gene3D" id="2.40.50.140">
    <property type="entry name" value="Nucleic acid-binding proteins"/>
    <property type="match status" value="1"/>
</dbReference>
<feature type="binding site" evidence="15">
    <location>
        <position position="135"/>
    </location>
    <ligand>
        <name>NAD(+)</name>
        <dbReference type="ChEBI" id="CHEBI:57540"/>
    </ligand>
</feature>
<evidence type="ECO:0000256" key="13">
    <source>
        <dbReference type="ARBA" id="ARBA00034005"/>
    </source>
</evidence>
<dbReference type="HAMAP" id="MF_01588">
    <property type="entry name" value="DNA_ligase_A"/>
    <property type="match status" value="1"/>
</dbReference>
<evidence type="ECO:0000256" key="14">
    <source>
        <dbReference type="ARBA" id="ARBA00060881"/>
    </source>
</evidence>
<name>A0A101E5P0_9THEO</name>
<dbReference type="CDD" id="cd17748">
    <property type="entry name" value="BRCT_DNA_ligase_like"/>
    <property type="match status" value="1"/>
</dbReference>
<proteinExistence type="inferred from homology"/>
<evidence type="ECO:0000256" key="16">
    <source>
        <dbReference type="RuleBase" id="RU000618"/>
    </source>
</evidence>
<dbReference type="InterPro" id="IPR018239">
    <property type="entry name" value="DNA_ligase_AS"/>
</dbReference>
<dbReference type="SMART" id="SM00278">
    <property type="entry name" value="HhH1"/>
    <property type="match status" value="3"/>
</dbReference>
<reference evidence="18 19" key="1">
    <citation type="journal article" date="2018" name="Nat. Biotechnol.">
        <title>A standardized bacterial taxonomy based on genome phylogeny substantially revises the tree of life.</title>
        <authorList>
            <person name="Parks D.H."/>
            <person name="Chuvochina M."/>
            <person name="Waite D.W."/>
            <person name="Rinke C."/>
            <person name="Skarshewski A."/>
            <person name="Chaumeil P.A."/>
            <person name="Hugenholtz P."/>
        </authorList>
    </citation>
    <scope>NUCLEOTIDE SEQUENCE [LARGE SCALE GENOMIC DNA]</scope>
    <source>
        <strain evidence="18">UBA12544</strain>
    </source>
</reference>
<comment type="catalytic activity">
    <reaction evidence="13 15 16">
        <text>NAD(+) + (deoxyribonucleotide)n-3'-hydroxyl + 5'-phospho-(deoxyribonucleotide)m = (deoxyribonucleotide)n+m + AMP + beta-nicotinamide D-nucleotide.</text>
        <dbReference type="EC" id="6.5.1.2"/>
    </reaction>
</comment>
<evidence type="ECO:0000256" key="8">
    <source>
        <dbReference type="ARBA" id="ARBA00022833"/>
    </source>
</evidence>
<dbReference type="InterPro" id="IPR004149">
    <property type="entry name" value="Znf_DNAligase_C4"/>
</dbReference>
<dbReference type="InterPro" id="IPR013840">
    <property type="entry name" value="DNAligase_N"/>
</dbReference>
<dbReference type="FunFam" id="1.10.150.20:FF:000006">
    <property type="entry name" value="DNA ligase"/>
    <property type="match status" value="1"/>
</dbReference>
<dbReference type="InterPro" id="IPR010994">
    <property type="entry name" value="RuvA_2-like"/>
</dbReference>
<feature type="binding site" evidence="15">
    <location>
        <position position="169"/>
    </location>
    <ligand>
        <name>NAD(+)</name>
        <dbReference type="ChEBI" id="CHEBI:57540"/>
    </ligand>
</feature>
<feature type="binding site" evidence="15">
    <location>
        <position position="112"/>
    </location>
    <ligand>
        <name>NAD(+)</name>
        <dbReference type="ChEBI" id="CHEBI:57540"/>
    </ligand>
</feature>
<dbReference type="AlphaFoldDB" id="A0A101E5P0"/>
<protein>
    <recommendedName>
        <fullName evidence="3 15">DNA ligase</fullName>
        <ecNumber evidence="2 15">6.5.1.2</ecNumber>
    </recommendedName>
    <alternativeName>
        <fullName evidence="15">Polydeoxyribonucleotide synthase [NAD(+)]</fullName>
    </alternativeName>
</protein>
<evidence type="ECO:0000256" key="4">
    <source>
        <dbReference type="ARBA" id="ARBA00022598"/>
    </source>
</evidence>
<keyword evidence="8 15" id="KW-0862">Zinc</keyword>
<dbReference type="Gene3D" id="1.10.287.610">
    <property type="entry name" value="Helix hairpin bin"/>
    <property type="match status" value="1"/>
</dbReference>
<dbReference type="GO" id="GO:0003911">
    <property type="term" value="F:DNA ligase (NAD+) activity"/>
    <property type="evidence" value="ECO:0007669"/>
    <property type="project" value="UniProtKB-UniRule"/>
</dbReference>
<keyword evidence="5 15" id="KW-0235">DNA replication</keyword>
<feature type="binding site" evidence="15">
    <location>
        <position position="421"/>
    </location>
    <ligand>
        <name>Zn(2+)</name>
        <dbReference type="ChEBI" id="CHEBI:29105"/>
    </ligand>
</feature>
<dbReference type="FunFam" id="3.30.470.30:FF:000001">
    <property type="entry name" value="DNA ligase"/>
    <property type="match status" value="1"/>
</dbReference>
<dbReference type="NCBIfam" id="NF005932">
    <property type="entry name" value="PRK07956.1"/>
    <property type="match status" value="1"/>
</dbReference>
<feature type="binding site" evidence="15">
    <location>
        <position position="403"/>
    </location>
    <ligand>
        <name>Zn(2+)</name>
        <dbReference type="ChEBI" id="CHEBI:29105"/>
    </ligand>
</feature>
<dbReference type="CDD" id="cd00114">
    <property type="entry name" value="LIGANc"/>
    <property type="match status" value="1"/>
</dbReference>
<dbReference type="FunFam" id="1.10.287.610:FF:000002">
    <property type="entry name" value="DNA ligase"/>
    <property type="match status" value="1"/>
</dbReference>
<dbReference type="InterPro" id="IPR004150">
    <property type="entry name" value="NAD_DNA_ligase_OB"/>
</dbReference>
<dbReference type="NCBIfam" id="TIGR00575">
    <property type="entry name" value="dnlj"/>
    <property type="match status" value="1"/>
</dbReference>
<dbReference type="SUPFAM" id="SSF50249">
    <property type="entry name" value="Nucleic acid-binding proteins"/>
    <property type="match status" value="1"/>
</dbReference>
<dbReference type="PANTHER" id="PTHR23389:SF9">
    <property type="entry name" value="DNA LIGASE"/>
    <property type="match status" value="1"/>
</dbReference>
<dbReference type="Gene3D" id="3.40.50.10190">
    <property type="entry name" value="BRCT domain"/>
    <property type="match status" value="1"/>
</dbReference>
<keyword evidence="7 15" id="KW-0227">DNA damage</keyword>
<feature type="binding site" evidence="15">
    <location>
        <position position="285"/>
    </location>
    <ligand>
        <name>NAD(+)</name>
        <dbReference type="ChEBI" id="CHEBI:57540"/>
    </ligand>
</feature>
<keyword evidence="9 15" id="KW-0460">Magnesium</keyword>
<evidence type="ECO:0000256" key="9">
    <source>
        <dbReference type="ARBA" id="ARBA00022842"/>
    </source>
</evidence>
<feature type="binding site" evidence="15">
    <location>
        <position position="406"/>
    </location>
    <ligand>
        <name>Zn(2+)</name>
        <dbReference type="ChEBI" id="CHEBI:29105"/>
    </ligand>
</feature>
<dbReference type="SMART" id="SM00292">
    <property type="entry name" value="BRCT"/>
    <property type="match status" value="1"/>
</dbReference>
<dbReference type="EMBL" id="DOLB01000146">
    <property type="protein sequence ID" value="HBT50074.1"/>
    <property type="molecule type" value="Genomic_DNA"/>
</dbReference>
<dbReference type="InterPro" id="IPR013839">
    <property type="entry name" value="DNAligase_adenylation"/>
</dbReference>
<keyword evidence="6 15" id="KW-0479">Metal-binding</keyword>
<dbReference type="InterPro" id="IPR001357">
    <property type="entry name" value="BRCT_dom"/>
</dbReference>
<evidence type="ECO:0000256" key="15">
    <source>
        <dbReference type="HAMAP-Rule" id="MF_01588"/>
    </source>
</evidence>
<dbReference type="GO" id="GO:0006260">
    <property type="term" value="P:DNA replication"/>
    <property type="evidence" value="ECO:0007669"/>
    <property type="project" value="UniProtKB-KW"/>
</dbReference>
<dbReference type="SUPFAM" id="SSF52113">
    <property type="entry name" value="BRCT domain"/>
    <property type="match status" value="1"/>
</dbReference>
<dbReference type="GO" id="GO:0006281">
    <property type="term" value="P:DNA repair"/>
    <property type="evidence" value="ECO:0007669"/>
    <property type="project" value="UniProtKB-KW"/>
</dbReference>
<dbReference type="PIRSF" id="PIRSF001604">
    <property type="entry name" value="LigA"/>
    <property type="match status" value="1"/>
</dbReference>
<accession>A0A101E5P0</accession>
<feature type="domain" description="BRCT" evidence="17">
    <location>
        <begin position="584"/>
        <end position="654"/>
    </location>
</feature>
<dbReference type="InterPro" id="IPR036420">
    <property type="entry name" value="BRCT_dom_sf"/>
</dbReference>
<dbReference type="Gene3D" id="6.20.10.30">
    <property type="match status" value="1"/>
</dbReference>
<evidence type="ECO:0000256" key="5">
    <source>
        <dbReference type="ARBA" id="ARBA00022705"/>
    </source>
</evidence>
<evidence type="ECO:0000313" key="18">
    <source>
        <dbReference type="EMBL" id="HBT50074.1"/>
    </source>
</evidence>
<dbReference type="PROSITE" id="PS01056">
    <property type="entry name" value="DNA_LIGASE_N2"/>
    <property type="match status" value="1"/>
</dbReference>
<dbReference type="Pfam" id="PF22745">
    <property type="entry name" value="Nlig-Ia"/>
    <property type="match status" value="1"/>
</dbReference>
<evidence type="ECO:0000256" key="7">
    <source>
        <dbReference type="ARBA" id="ARBA00022763"/>
    </source>
</evidence>